<reference evidence="3" key="1">
    <citation type="journal article" date="2019" name="Int. J. Syst. Evol. Microbiol.">
        <title>The Global Catalogue of Microorganisms (GCM) 10K type strain sequencing project: providing services to taxonomists for standard genome sequencing and annotation.</title>
        <authorList>
            <consortium name="The Broad Institute Genomics Platform"/>
            <consortium name="The Broad Institute Genome Sequencing Center for Infectious Disease"/>
            <person name="Wu L."/>
            <person name="Ma J."/>
        </authorList>
    </citation>
    <scope>NUCLEOTIDE SEQUENCE [LARGE SCALE GENOMIC DNA]</scope>
    <source>
        <strain evidence="3">JCM 17939</strain>
    </source>
</reference>
<name>A0ABP8UKL7_9ACTN</name>
<accession>A0ABP8UKL7</accession>
<sequence>MSAEKVIPRWTRRPAPRSWGWDGAPPLMAAAAPGGGGGRARYFSEKALTRRSPWNTR</sequence>
<feature type="region of interest" description="Disordered" evidence="1">
    <location>
        <begin position="1"/>
        <end position="24"/>
    </location>
</feature>
<dbReference type="Proteomes" id="UP001501442">
    <property type="component" value="Unassembled WGS sequence"/>
</dbReference>
<gene>
    <name evidence="2" type="ORF">GCM10023196_064910</name>
</gene>
<organism evidence="2 3">
    <name type="scientific">Actinoallomurus vinaceus</name>
    <dbReference type="NCBI Taxonomy" id="1080074"/>
    <lineage>
        <taxon>Bacteria</taxon>
        <taxon>Bacillati</taxon>
        <taxon>Actinomycetota</taxon>
        <taxon>Actinomycetes</taxon>
        <taxon>Streptosporangiales</taxon>
        <taxon>Thermomonosporaceae</taxon>
        <taxon>Actinoallomurus</taxon>
    </lineage>
</organism>
<evidence type="ECO:0000256" key="1">
    <source>
        <dbReference type="SAM" id="MobiDB-lite"/>
    </source>
</evidence>
<dbReference type="EMBL" id="BAABHK010000010">
    <property type="protein sequence ID" value="GAA4632254.1"/>
    <property type="molecule type" value="Genomic_DNA"/>
</dbReference>
<proteinExistence type="predicted"/>
<comment type="caution">
    <text evidence="2">The sequence shown here is derived from an EMBL/GenBank/DDBJ whole genome shotgun (WGS) entry which is preliminary data.</text>
</comment>
<evidence type="ECO:0000313" key="3">
    <source>
        <dbReference type="Proteomes" id="UP001501442"/>
    </source>
</evidence>
<keyword evidence="3" id="KW-1185">Reference proteome</keyword>
<protein>
    <submittedName>
        <fullName evidence="2">Uncharacterized protein</fullName>
    </submittedName>
</protein>
<evidence type="ECO:0000313" key="2">
    <source>
        <dbReference type="EMBL" id="GAA4632254.1"/>
    </source>
</evidence>